<dbReference type="Pfam" id="PF07714">
    <property type="entry name" value="PK_Tyr_Ser-Thr"/>
    <property type="match status" value="1"/>
</dbReference>
<keyword evidence="3" id="KW-0547">Nucleotide-binding</keyword>
<dbReference type="Proteomes" id="UP000619265">
    <property type="component" value="Unassembled WGS sequence"/>
</dbReference>
<keyword evidence="5" id="KW-0067">ATP-binding</keyword>
<dbReference type="GO" id="GO:0004674">
    <property type="term" value="F:protein serine/threonine kinase activity"/>
    <property type="evidence" value="ECO:0007669"/>
    <property type="project" value="UniProtKB-KW"/>
</dbReference>
<dbReference type="PANTHER" id="PTHR27002:SF1082">
    <property type="entry name" value="OS06G0693000 PROTEIN"/>
    <property type="match status" value="1"/>
</dbReference>
<dbReference type="Gene3D" id="1.10.510.10">
    <property type="entry name" value="Transferase(Phosphotransferase) domain 1"/>
    <property type="match status" value="1"/>
</dbReference>
<proteinExistence type="predicted"/>
<dbReference type="AlphaFoldDB" id="A0A833XVD0"/>
<dbReference type="PANTHER" id="PTHR27002">
    <property type="entry name" value="RECEPTOR-LIKE SERINE/THREONINE-PROTEIN KINASE SD1-8"/>
    <property type="match status" value="1"/>
</dbReference>
<evidence type="ECO:0000256" key="4">
    <source>
        <dbReference type="ARBA" id="ARBA00022777"/>
    </source>
</evidence>
<dbReference type="Gramene" id="Jr04_07020_p1">
    <property type="protein sequence ID" value="cds.Jr04_07020_p1"/>
    <property type="gene ID" value="Jr04_07020"/>
</dbReference>
<dbReference type="EMBL" id="LIHL02000004">
    <property type="protein sequence ID" value="KAF5472078.1"/>
    <property type="molecule type" value="Genomic_DNA"/>
</dbReference>
<evidence type="ECO:0000313" key="7">
    <source>
        <dbReference type="EMBL" id="KAF5472078.1"/>
    </source>
</evidence>
<keyword evidence="4" id="KW-0418">Kinase</keyword>
<feature type="domain" description="Protein kinase" evidence="6">
    <location>
        <begin position="1"/>
        <end position="131"/>
    </location>
</feature>
<dbReference type="InterPro" id="IPR001245">
    <property type="entry name" value="Ser-Thr/Tyr_kinase_cat_dom"/>
</dbReference>
<sequence length="173" mass="19390">MARIFGGNEDQANTERIVGTYGYMSPEYAMEGRFSEKSDVFSFGVLLLEIVSGRKNTHFYHDEGTVSLVGLAWKMWNIDNLAALVDPKISRSSFEKEILRCIHVGLLCVQEFAKDRPTVSIVISMLKSEIVDLPYPRQPGFTVNQITSESESSYPNQKVCSINNVTVSMVLGR</sequence>
<dbReference type="FunFam" id="1.10.510.10:FF:001722">
    <property type="entry name" value="G-type lectin S-receptor-like serine/threonine-protein kinase B120"/>
    <property type="match status" value="1"/>
</dbReference>
<organism evidence="7 8">
    <name type="scientific">Juglans regia</name>
    <name type="common">English walnut</name>
    <dbReference type="NCBI Taxonomy" id="51240"/>
    <lineage>
        <taxon>Eukaryota</taxon>
        <taxon>Viridiplantae</taxon>
        <taxon>Streptophyta</taxon>
        <taxon>Embryophyta</taxon>
        <taxon>Tracheophyta</taxon>
        <taxon>Spermatophyta</taxon>
        <taxon>Magnoliopsida</taxon>
        <taxon>eudicotyledons</taxon>
        <taxon>Gunneridae</taxon>
        <taxon>Pentapetalae</taxon>
        <taxon>rosids</taxon>
        <taxon>fabids</taxon>
        <taxon>Fagales</taxon>
        <taxon>Juglandaceae</taxon>
        <taxon>Juglans</taxon>
    </lineage>
</organism>
<dbReference type="Pfam" id="PF11883">
    <property type="entry name" value="DUF3403"/>
    <property type="match status" value="1"/>
</dbReference>
<dbReference type="PROSITE" id="PS50011">
    <property type="entry name" value="PROTEIN_KINASE_DOM"/>
    <property type="match status" value="1"/>
</dbReference>
<dbReference type="InterPro" id="IPR000719">
    <property type="entry name" value="Prot_kinase_dom"/>
</dbReference>
<name>A0A833XVD0_JUGRE</name>
<evidence type="ECO:0000313" key="8">
    <source>
        <dbReference type="Proteomes" id="UP000619265"/>
    </source>
</evidence>
<reference evidence="7" key="1">
    <citation type="submission" date="2015-10" db="EMBL/GenBank/DDBJ databases">
        <authorList>
            <person name="Martinez-Garcia P.J."/>
            <person name="Crepeau M.W."/>
            <person name="Puiu D."/>
            <person name="Gonzalez-Ibeas D."/>
            <person name="Whalen J."/>
            <person name="Stevens K."/>
            <person name="Paul R."/>
            <person name="Butterfield T."/>
            <person name="Britton M."/>
            <person name="Reagan R."/>
            <person name="Chakraborty S."/>
            <person name="Walawage S.L."/>
            <person name="Vasquez-Gross H.A."/>
            <person name="Cardeno C."/>
            <person name="Famula R."/>
            <person name="Pratt K."/>
            <person name="Kuruganti S."/>
            <person name="Aradhya M.K."/>
            <person name="Leslie C.A."/>
            <person name="Dandekar A.M."/>
            <person name="Salzberg S.L."/>
            <person name="Wegrzyn J.L."/>
            <person name="Langley C.H."/>
            <person name="Neale D.B."/>
        </authorList>
    </citation>
    <scope>NUCLEOTIDE SEQUENCE</scope>
    <source>
        <tissue evidence="7">Leaves</tissue>
    </source>
</reference>
<keyword evidence="2" id="KW-0808">Transferase</keyword>
<evidence type="ECO:0000259" key="6">
    <source>
        <dbReference type="PROSITE" id="PS50011"/>
    </source>
</evidence>
<evidence type="ECO:0000256" key="1">
    <source>
        <dbReference type="ARBA" id="ARBA00022527"/>
    </source>
</evidence>
<dbReference type="InterPro" id="IPR021820">
    <property type="entry name" value="S-locus_recpt_kinase_C"/>
</dbReference>
<gene>
    <name evidence="7" type="ORF">F2P56_008824</name>
</gene>
<protein>
    <recommendedName>
        <fullName evidence="6">Protein kinase domain-containing protein</fullName>
    </recommendedName>
</protein>
<accession>A0A833XVD0</accession>
<comment type="caution">
    <text evidence="7">The sequence shown here is derived from an EMBL/GenBank/DDBJ whole genome shotgun (WGS) entry which is preliminary data.</text>
</comment>
<evidence type="ECO:0000256" key="2">
    <source>
        <dbReference type="ARBA" id="ARBA00022679"/>
    </source>
</evidence>
<dbReference type="InterPro" id="IPR011009">
    <property type="entry name" value="Kinase-like_dom_sf"/>
</dbReference>
<dbReference type="SUPFAM" id="SSF56112">
    <property type="entry name" value="Protein kinase-like (PK-like)"/>
    <property type="match status" value="1"/>
</dbReference>
<reference evidence="7" key="2">
    <citation type="submission" date="2020-03" db="EMBL/GenBank/DDBJ databases">
        <title>Walnut 2.0.</title>
        <authorList>
            <person name="Marrano A."/>
            <person name="Britton M."/>
            <person name="Zimin A.V."/>
            <person name="Zaini P.A."/>
            <person name="Workman R."/>
            <person name="Puiu D."/>
            <person name="Bianco L."/>
            <person name="Allen B.J."/>
            <person name="Troggio M."/>
            <person name="Leslie C.A."/>
            <person name="Timp W."/>
            <person name="Dendekar A."/>
            <person name="Salzberg S.L."/>
            <person name="Neale D.B."/>
        </authorList>
    </citation>
    <scope>NUCLEOTIDE SEQUENCE</scope>
    <source>
        <tissue evidence="7">Leaves</tissue>
    </source>
</reference>
<dbReference type="GO" id="GO:0005524">
    <property type="term" value="F:ATP binding"/>
    <property type="evidence" value="ECO:0007669"/>
    <property type="project" value="UniProtKB-KW"/>
</dbReference>
<keyword evidence="1" id="KW-0723">Serine/threonine-protein kinase</keyword>
<evidence type="ECO:0000256" key="5">
    <source>
        <dbReference type="ARBA" id="ARBA00022840"/>
    </source>
</evidence>
<evidence type="ECO:0000256" key="3">
    <source>
        <dbReference type="ARBA" id="ARBA00022741"/>
    </source>
</evidence>